<evidence type="ECO:0000313" key="2">
    <source>
        <dbReference type="Proteomes" id="UP000054477"/>
    </source>
</evidence>
<organism evidence="1 2">
    <name type="scientific">Laccaria amethystina LaAM-08-1</name>
    <dbReference type="NCBI Taxonomy" id="1095629"/>
    <lineage>
        <taxon>Eukaryota</taxon>
        <taxon>Fungi</taxon>
        <taxon>Dikarya</taxon>
        <taxon>Basidiomycota</taxon>
        <taxon>Agaricomycotina</taxon>
        <taxon>Agaricomycetes</taxon>
        <taxon>Agaricomycetidae</taxon>
        <taxon>Agaricales</taxon>
        <taxon>Agaricineae</taxon>
        <taxon>Hydnangiaceae</taxon>
        <taxon>Laccaria</taxon>
    </lineage>
</organism>
<dbReference type="Proteomes" id="UP000054477">
    <property type="component" value="Unassembled WGS sequence"/>
</dbReference>
<accession>A0A0C9WV27</accession>
<reference evidence="2" key="2">
    <citation type="submission" date="2015-01" db="EMBL/GenBank/DDBJ databases">
        <title>Evolutionary Origins and Diversification of the Mycorrhizal Mutualists.</title>
        <authorList>
            <consortium name="DOE Joint Genome Institute"/>
            <consortium name="Mycorrhizal Genomics Consortium"/>
            <person name="Kohler A."/>
            <person name="Kuo A."/>
            <person name="Nagy L.G."/>
            <person name="Floudas D."/>
            <person name="Copeland A."/>
            <person name="Barry K.W."/>
            <person name="Cichocki N."/>
            <person name="Veneault-Fourrey C."/>
            <person name="LaButti K."/>
            <person name="Lindquist E.A."/>
            <person name="Lipzen A."/>
            <person name="Lundell T."/>
            <person name="Morin E."/>
            <person name="Murat C."/>
            <person name="Riley R."/>
            <person name="Ohm R."/>
            <person name="Sun H."/>
            <person name="Tunlid A."/>
            <person name="Henrissat B."/>
            <person name="Grigoriev I.V."/>
            <person name="Hibbett D.S."/>
            <person name="Martin F."/>
        </authorList>
    </citation>
    <scope>NUCLEOTIDE SEQUENCE [LARGE SCALE GENOMIC DNA]</scope>
    <source>
        <strain evidence="2">LaAM-08-1</strain>
    </source>
</reference>
<evidence type="ECO:0000313" key="1">
    <source>
        <dbReference type="EMBL" id="KIJ92443.1"/>
    </source>
</evidence>
<protein>
    <submittedName>
        <fullName evidence="1">Unplaced genomic scaffold K443scaffold_374, whole genome shotgun sequence</fullName>
    </submittedName>
</protein>
<sequence>TYYTKEAFSDTPQLLLCETSRCQFAHSSKDFRHEAHFYLIYCIAFDTSSVDGSHTLSSSRLFSNTDVSNQHRKVEDLGIGENAEGVISFAVASKSGYTNNNTLPKSGERHMG</sequence>
<dbReference type="EMBL" id="KN838909">
    <property type="protein sequence ID" value="KIJ92443.1"/>
    <property type="molecule type" value="Genomic_DNA"/>
</dbReference>
<dbReference type="OrthoDB" id="443634at2759"/>
<proteinExistence type="predicted"/>
<dbReference type="HOGENOM" id="CLU_2326335_0_0_1"/>
<keyword evidence="2" id="KW-1185">Reference proteome</keyword>
<feature type="non-terminal residue" evidence="1">
    <location>
        <position position="1"/>
    </location>
</feature>
<reference evidence="1 2" key="1">
    <citation type="submission" date="2014-04" db="EMBL/GenBank/DDBJ databases">
        <authorList>
            <consortium name="DOE Joint Genome Institute"/>
            <person name="Kuo A."/>
            <person name="Kohler A."/>
            <person name="Nagy L.G."/>
            <person name="Floudas D."/>
            <person name="Copeland A."/>
            <person name="Barry K.W."/>
            <person name="Cichocki N."/>
            <person name="Veneault-Fourrey C."/>
            <person name="LaButti K."/>
            <person name="Lindquist E.A."/>
            <person name="Lipzen A."/>
            <person name="Lundell T."/>
            <person name="Morin E."/>
            <person name="Murat C."/>
            <person name="Sun H."/>
            <person name="Tunlid A."/>
            <person name="Henrissat B."/>
            <person name="Grigoriev I.V."/>
            <person name="Hibbett D.S."/>
            <person name="Martin F."/>
            <person name="Nordberg H.P."/>
            <person name="Cantor M.N."/>
            <person name="Hua S.X."/>
        </authorList>
    </citation>
    <scope>NUCLEOTIDE SEQUENCE [LARGE SCALE GENOMIC DNA]</scope>
    <source>
        <strain evidence="1 2">LaAM-08-1</strain>
    </source>
</reference>
<gene>
    <name evidence="1" type="ORF">K443DRAFT_435672</name>
</gene>
<dbReference type="AlphaFoldDB" id="A0A0C9WV27"/>
<name>A0A0C9WV27_9AGAR</name>
<dbReference type="STRING" id="1095629.A0A0C9WV27"/>